<dbReference type="Gene3D" id="2.130.10.130">
    <property type="entry name" value="Integrin alpha, N-terminal"/>
    <property type="match status" value="2"/>
</dbReference>
<dbReference type="Pfam" id="PF13517">
    <property type="entry name" value="FG-GAP_3"/>
    <property type="match status" value="2"/>
</dbReference>
<protein>
    <submittedName>
        <fullName evidence="3">Uncharacterized protein</fullName>
    </submittedName>
</protein>
<evidence type="ECO:0000256" key="1">
    <source>
        <dbReference type="ARBA" id="ARBA00022729"/>
    </source>
</evidence>
<reference evidence="3" key="1">
    <citation type="submission" date="2023-01" db="EMBL/GenBank/DDBJ databases">
        <authorList>
            <person name="Van Ghelder C."/>
            <person name="Rancurel C."/>
        </authorList>
    </citation>
    <scope>NUCLEOTIDE SEQUENCE</scope>
    <source>
        <strain evidence="3">CNCM I-4278</strain>
    </source>
</reference>
<keyword evidence="1" id="KW-0732">Signal</keyword>
<dbReference type="InterPro" id="IPR028994">
    <property type="entry name" value="Integrin_alpha_N"/>
</dbReference>
<evidence type="ECO:0000313" key="4">
    <source>
        <dbReference type="Proteomes" id="UP001152607"/>
    </source>
</evidence>
<dbReference type="OrthoDB" id="3915838at2759"/>
<dbReference type="EMBL" id="CAOQHR010000007">
    <property type="protein sequence ID" value="CAI6337080.1"/>
    <property type="molecule type" value="Genomic_DNA"/>
</dbReference>
<dbReference type="PANTHER" id="PTHR46580">
    <property type="entry name" value="SENSOR KINASE-RELATED"/>
    <property type="match status" value="1"/>
</dbReference>
<comment type="caution">
    <text evidence="3">The sequence shown here is derived from an EMBL/GenBank/DDBJ whole genome shotgun (WGS) entry which is preliminary data.</text>
</comment>
<dbReference type="InterPro" id="IPR013517">
    <property type="entry name" value="FG-GAP"/>
</dbReference>
<evidence type="ECO:0000256" key="2">
    <source>
        <dbReference type="SAM" id="MobiDB-lite"/>
    </source>
</evidence>
<sequence>MNDKGFITVDDLAPGDKIHPGDFGFSKMAAVWANAFLAAEKKGYITAPYEFPEGGEDNGVCEPNRDDFRGPVITQAGSGYDDGKYKHNSVDGGMRFVYNGVAESSLLGHFHYAQLTNIGGADLAADEFIRVLDDDQMNDGGVLKPRFSYKRNLGDGRFDRLGWIEFNPNSECKNRGVRWGDFNGDGLDDFICINQEGNVYLSLNKGGDPPTFGKIDMIRAMGVPQARIRLGDIDGDGRCDLCWFPVDSGNIHCIRNMGIGDKISWQPMEGFDGAAPIFDAQGMPSIDGVRLIDINGDGRYDWVYVYPDGHTKIFINHRGLKVDGPGLKPKWVEAETPHRGFPGELDDSRRILFGRIWGSGRNDLVRQLDVDGQDFSYEFWYHQNTGQGGTRLKGDGVYYCDMFGRGHDDYLWVWSGGEIELFENLQNPPNWKNHGQIYNTRKNRKWIQFGDWDGDGKCDILNTDRNTGDVWMYRNTWAEGKTSPTFADPVKVKSGGDCPQKYSPGLYDLAVRFGDLDGDGRVDYLCLAPDGTTQGWLNKAGDAPEPMNPLQVKVTAGFDRANHRFADVNGDGRADFLWVDKFTGNVRTWINEGLIPADNVGSSMTWTFRGEDSWPSGKSRGQNVHFPKMGNTGRADYHWVNPATSYAETYFNECGGGGDNGEGPDDPIGPRDPQLPGMPIPGFPGGDTGGVWPLLTIGPFQTTVSLDLPTASKVYEYLKNPVCKRASAATECFISINNRILEKEDLVRDILSLYEADPVEIDPEDLEDLPKYSDVNEQDAFIPSAIATASVLGAMDPTIGKAAAVWVAYAIMNLAIKSFEYNIGQDDLEQFSIPRTGIMNKKCPSRDDITCPNLLCEGSNGQCQGLFSGCSCTEEDDTCPTSDEVRLTYLCQVPTCMGDSSRRECTVEDKKGCDCAPGPWEATDWWPDRNLRDELWDEFYSNMGITE</sequence>
<dbReference type="SUPFAM" id="SSF69318">
    <property type="entry name" value="Integrin alpha N-terminal domain"/>
    <property type="match status" value="2"/>
</dbReference>
<dbReference type="AlphaFoldDB" id="A0A9W4UJF6"/>
<gene>
    <name evidence="3" type="ORF">PDIGIT_LOCUS10188</name>
</gene>
<keyword evidence="4" id="KW-1185">Reference proteome</keyword>
<evidence type="ECO:0000313" key="3">
    <source>
        <dbReference type="EMBL" id="CAI6337080.1"/>
    </source>
</evidence>
<organism evidence="3 4">
    <name type="scientific">Periconia digitata</name>
    <dbReference type="NCBI Taxonomy" id="1303443"/>
    <lineage>
        <taxon>Eukaryota</taxon>
        <taxon>Fungi</taxon>
        <taxon>Dikarya</taxon>
        <taxon>Ascomycota</taxon>
        <taxon>Pezizomycotina</taxon>
        <taxon>Dothideomycetes</taxon>
        <taxon>Pleosporomycetidae</taxon>
        <taxon>Pleosporales</taxon>
        <taxon>Massarineae</taxon>
        <taxon>Periconiaceae</taxon>
        <taxon>Periconia</taxon>
    </lineage>
</organism>
<feature type="region of interest" description="Disordered" evidence="2">
    <location>
        <begin position="654"/>
        <end position="674"/>
    </location>
</feature>
<dbReference type="PANTHER" id="PTHR46580:SF4">
    <property type="entry name" value="ATP_GTP-BINDING PROTEIN"/>
    <property type="match status" value="1"/>
</dbReference>
<name>A0A9W4UJF6_9PLEO</name>
<proteinExistence type="predicted"/>
<accession>A0A9W4UJF6</accession>
<dbReference type="Proteomes" id="UP001152607">
    <property type="component" value="Unassembled WGS sequence"/>
</dbReference>